<evidence type="ECO:0000313" key="3">
    <source>
        <dbReference type="Proteomes" id="UP000326170"/>
    </source>
</evidence>
<sequence length="332" mass="36800">MSPEHDLSLQSRSDECPNSTRLSRRSALRVGLVVSVVPLAGCTSEEMNGTSPNNTTTNDEQNEDGNQSNDGEEVNKIDPDETFVAVIETYLQAAVEGDLDTMSEVSHSLNPLDPAAWVEGGWEFRGSDGDENVGEYNIELRTENGTVADLLELEGAKFWFERDELTAELDGEDIAVLEVHPEDPTEGEANVWVLATEDGEWKYLFSAPIDDTPDDPEEAFEEPIEDENSDVVEEIDWEYDSPTSDVPQAAVVLTDERGVDAGRIRAESTIAGASTEAYDRDDEDFTATWTGVTLYIQFNPDGDQIVVTAINEEDDKEWIIHREHYVPSEDSD</sequence>
<name>A0A5P9P8D3_9EURY</name>
<keyword evidence="2" id="KW-0614">Plasmid</keyword>
<feature type="region of interest" description="Disordered" evidence="1">
    <location>
        <begin position="43"/>
        <end position="76"/>
    </location>
</feature>
<dbReference type="EMBL" id="CP045489">
    <property type="protein sequence ID" value="QFU84382.1"/>
    <property type="molecule type" value="Genomic_DNA"/>
</dbReference>
<evidence type="ECO:0000313" key="2">
    <source>
        <dbReference type="EMBL" id="QFU84382.1"/>
    </source>
</evidence>
<organism evidence="2 3">
    <name type="scientific">Natronorubrum aibiense</name>
    <dbReference type="NCBI Taxonomy" id="348826"/>
    <lineage>
        <taxon>Archaea</taxon>
        <taxon>Methanobacteriati</taxon>
        <taxon>Methanobacteriota</taxon>
        <taxon>Stenosarchaea group</taxon>
        <taxon>Halobacteria</taxon>
        <taxon>Halobacteriales</taxon>
        <taxon>Natrialbaceae</taxon>
        <taxon>Natronorubrum</taxon>
    </lineage>
</organism>
<dbReference type="KEGG" id="nas:GCU68_17670"/>
<geneLocation type="plasmid" evidence="2 3">
    <name>unnamed1</name>
</geneLocation>
<evidence type="ECO:0000256" key="1">
    <source>
        <dbReference type="SAM" id="MobiDB-lite"/>
    </source>
</evidence>
<keyword evidence="3" id="KW-1185">Reference proteome</keyword>
<protein>
    <submittedName>
        <fullName evidence="2">Uncharacterized protein</fullName>
    </submittedName>
</protein>
<dbReference type="Proteomes" id="UP000326170">
    <property type="component" value="Plasmid unnamed1"/>
</dbReference>
<dbReference type="AlphaFoldDB" id="A0A5P9P8D3"/>
<dbReference type="GeneID" id="42302902"/>
<gene>
    <name evidence="2" type="ORF">GCU68_17670</name>
</gene>
<feature type="compositionally biased region" description="Basic and acidic residues" evidence="1">
    <location>
        <begin position="1"/>
        <end position="15"/>
    </location>
</feature>
<proteinExistence type="predicted"/>
<dbReference type="RefSeq" id="WP_152943902.1">
    <property type="nucleotide sequence ID" value="NZ_CP045489.1"/>
</dbReference>
<reference evidence="2 3" key="1">
    <citation type="journal article" date="2007" name="Int. J. Syst. Evol. Microbiol.">
        <title>Natronorubrum sulfidifaciens sp. nov., an extremely haloalkaliphilic archaeon isolated from Aiding salt lake in Xin-Jiang, China.</title>
        <authorList>
            <person name="Cui H.L."/>
            <person name="Tohty D."/>
            <person name="Liu H.C."/>
            <person name="Liu S.J."/>
            <person name="Oren A."/>
            <person name="Zhou P.J."/>
        </authorList>
    </citation>
    <scope>NUCLEOTIDE SEQUENCE [LARGE SCALE GENOMIC DNA]</scope>
    <source>
        <strain evidence="2 3">7-3</strain>
        <plasmid evidence="2">unnamed1</plasmid>
    </source>
</reference>
<dbReference type="OrthoDB" id="327300at2157"/>
<feature type="region of interest" description="Disordered" evidence="1">
    <location>
        <begin position="1"/>
        <end position="23"/>
    </location>
</feature>
<accession>A0A5P9P8D3</accession>